<evidence type="ECO:0000313" key="1">
    <source>
        <dbReference type="EMBL" id="KAH0531360.1"/>
    </source>
</evidence>
<evidence type="ECO:0000313" key="2">
    <source>
        <dbReference type="Proteomes" id="UP000826573"/>
    </source>
</evidence>
<keyword evidence="2" id="KW-1185">Reference proteome</keyword>
<dbReference type="AlphaFoldDB" id="A0A9P8HWR4"/>
<gene>
    <name evidence="1" type="ORF">TsFJ059_000200</name>
</gene>
<organism evidence="1 2">
    <name type="scientific">Trichoderma semiorbis</name>
    <dbReference type="NCBI Taxonomy" id="1491008"/>
    <lineage>
        <taxon>Eukaryota</taxon>
        <taxon>Fungi</taxon>
        <taxon>Dikarya</taxon>
        <taxon>Ascomycota</taxon>
        <taxon>Pezizomycotina</taxon>
        <taxon>Sordariomycetes</taxon>
        <taxon>Hypocreomycetidae</taxon>
        <taxon>Hypocreales</taxon>
        <taxon>Hypocreaceae</taxon>
        <taxon>Trichoderma</taxon>
    </lineage>
</organism>
<reference evidence="1 2" key="1">
    <citation type="submission" date="2021-08" db="EMBL/GenBank/DDBJ databases">
        <title>The highly contiguous genome resource for Trichoderma semiorbis FJ059, a fungal antagonistic to plant pathogens.</title>
        <authorList>
            <person name="Liu T."/>
        </authorList>
    </citation>
    <scope>NUCLEOTIDE SEQUENCE [LARGE SCALE GENOMIC DNA]</scope>
    <source>
        <strain evidence="1 2">FJ059</strain>
    </source>
</reference>
<name>A0A9P8HWR4_9HYPO</name>
<comment type="caution">
    <text evidence="1">The sequence shown here is derived from an EMBL/GenBank/DDBJ whole genome shotgun (WGS) entry which is preliminary data.</text>
</comment>
<sequence length="70" mass="8114">MEVHLADFCLRLPVRTRISVNRLNCIITIQPSTSHFNFKLQFLDTRHKLPIFFILSPPKFTASFNPCSPP</sequence>
<protein>
    <submittedName>
        <fullName evidence="1">Uncharacterized protein</fullName>
    </submittedName>
</protein>
<dbReference type="EMBL" id="JAIMJC010000001">
    <property type="protein sequence ID" value="KAH0531360.1"/>
    <property type="molecule type" value="Genomic_DNA"/>
</dbReference>
<accession>A0A9P8HWR4</accession>
<proteinExistence type="predicted"/>
<dbReference type="Proteomes" id="UP000826573">
    <property type="component" value="Unassembled WGS sequence"/>
</dbReference>